<reference evidence="1 2" key="1">
    <citation type="submission" date="2016-07" db="EMBL/GenBank/DDBJ databases">
        <title>Draft genome sequence of Prauserella sp. YIM 121212, isolated from alkaline soil.</title>
        <authorList>
            <person name="Ruckert C."/>
            <person name="Albersmeier A."/>
            <person name="Jiang C.-L."/>
            <person name="Jiang Y."/>
            <person name="Kalinowski J."/>
            <person name="Schneider O."/>
            <person name="Winkler A."/>
            <person name="Zotchev S.B."/>
        </authorList>
    </citation>
    <scope>NUCLEOTIDE SEQUENCE [LARGE SCALE GENOMIC DNA]</scope>
    <source>
        <strain evidence="1 2">YIM 121212</strain>
    </source>
</reference>
<dbReference type="InterPro" id="IPR008972">
    <property type="entry name" value="Cupredoxin"/>
</dbReference>
<sequence>MSTRRVLQYYVVGAALAVAGLVVVGCGGPNGADGATTPPAGGQAEEKRIRVSLTDFRIGMSQRTLAPGRYTFVVTNDGQARHALDIKGPGIEEERTETLDAGESANLTVTLSADVYDVYCPVGNHRELGMETTVGGRAASTTDDGADGY</sequence>
<dbReference type="Proteomes" id="UP000247892">
    <property type="component" value="Unassembled WGS sequence"/>
</dbReference>
<keyword evidence="2" id="KW-1185">Reference proteome</keyword>
<comment type="caution">
    <text evidence="1">The sequence shown here is derived from an EMBL/GenBank/DDBJ whole genome shotgun (WGS) entry which is preliminary data.</text>
</comment>
<organism evidence="1 2">
    <name type="scientific">Prauserella flavalba</name>
    <dbReference type="NCBI Taxonomy" id="1477506"/>
    <lineage>
        <taxon>Bacteria</taxon>
        <taxon>Bacillati</taxon>
        <taxon>Actinomycetota</taxon>
        <taxon>Actinomycetes</taxon>
        <taxon>Pseudonocardiales</taxon>
        <taxon>Pseudonocardiaceae</taxon>
        <taxon>Prauserella</taxon>
    </lineage>
</organism>
<evidence type="ECO:0000313" key="2">
    <source>
        <dbReference type="Proteomes" id="UP000247892"/>
    </source>
</evidence>
<dbReference type="AlphaFoldDB" id="A0A318L935"/>
<accession>A0A318L935</accession>
<dbReference type="PROSITE" id="PS51257">
    <property type="entry name" value="PROKAR_LIPOPROTEIN"/>
    <property type="match status" value="1"/>
</dbReference>
<proteinExistence type="predicted"/>
<name>A0A318L935_9PSEU</name>
<gene>
    <name evidence="1" type="ORF">BA062_37395</name>
</gene>
<dbReference type="EMBL" id="MASU01000026">
    <property type="protein sequence ID" value="PXY17563.1"/>
    <property type="molecule type" value="Genomic_DNA"/>
</dbReference>
<dbReference type="SUPFAM" id="SSF49503">
    <property type="entry name" value="Cupredoxins"/>
    <property type="match status" value="1"/>
</dbReference>
<dbReference type="Gene3D" id="2.60.40.420">
    <property type="entry name" value="Cupredoxins - blue copper proteins"/>
    <property type="match status" value="1"/>
</dbReference>
<protein>
    <recommendedName>
        <fullName evidence="3">Copper-binding protein</fullName>
    </recommendedName>
</protein>
<evidence type="ECO:0000313" key="1">
    <source>
        <dbReference type="EMBL" id="PXY17563.1"/>
    </source>
</evidence>
<evidence type="ECO:0008006" key="3">
    <source>
        <dbReference type="Google" id="ProtNLM"/>
    </source>
</evidence>
<dbReference type="OrthoDB" id="7431902at2"/>
<dbReference type="RefSeq" id="WP_137096680.1">
    <property type="nucleotide sequence ID" value="NZ_JBHVKT010000022.1"/>
</dbReference>